<comment type="caution">
    <text evidence="1">The sequence shown here is derived from an EMBL/GenBank/DDBJ whole genome shotgun (WGS) entry which is preliminary data.</text>
</comment>
<keyword evidence="1" id="KW-0808">Transferase</keyword>
<dbReference type="STRING" id="1572751.PK98_12410"/>
<dbReference type="EMBL" id="JTDN01000002">
    <property type="protein sequence ID" value="KHL24732.1"/>
    <property type="molecule type" value="Genomic_DNA"/>
</dbReference>
<organism evidence="1 2">
    <name type="scientific">Croceibacterium mercuriale</name>
    <dbReference type="NCBI Taxonomy" id="1572751"/>
    <lineage>
        <taxon>Bacteria</taxon>
        <taxon>Pseudomonadati</taxon>
        <taxon>Pseudomonadota</taxon>
        <taxon>Alphaproteobacteria</taxon>
        <taxon>Sphingomonadales</taxon>
        <taxon>Erythrobacteraceae</taxon>
        <taxon>Croceibacterium</taxon>
    </lineage>
</organism>
<sequence>MTIVEDRTPTRTVAADFAVARRAMIDSQLRPSGVSAPWVLERMAELPREDFVPPARRAVAYMDRAVPLAGGRWLAPATVHGLMVQEARPRADDRVLVVDGGSGYLPTLIRPLAGSVEVIGVEAASAGTVAADGAGGGYTLLLVDGAAEQLPAPLLATLAPGARIVTGLVESGVTRLAAGQAVDGRAALLPLMEIGIPVLPEFAAPRVWSF</sequence>
<proteinExistence type="predicted"/>
<dbReference type="InterPro" id="IPR029063">
    <property type="entry name" value="SAM-dependent_MTases_sf"/>
</dbReference>
<name>A0A0B2BXN4_9SPHN</name>
<dbReference type="RefSeq" id="WP_039097184.1">
    <property type="nucleotide sequence ID" value="NZ_JTDN01000002.1"/>
</dbReference>
<dbReference type="GO" id="GO:0008168">
    <property type="term" value="F:methyltransferase activity"/>
    <property type="evidence" value="ECO:0007669"/>
    <property type="project" value="UniProtKB-KW"/>
</dbReference>
<dbReference type="SUPFAM" id="SSF53335">
    <property type="entry name" value="S-adenosyl-L-methionine-dependent methyltransferases"/>
    <property type="match status" value="1"/>
</dbReference>
<evidence type="ECO:0000313" key="2">
    <source>
        <dbReference type="Proteomes" id="UP000030988"/>
    </source>
</evidence>
<dbReference type="Gene3D" id="3.40.50.150">
    <property type="entry name" value="Vaccinia Virus protein VP39"/>
    <property type="match status" value="1"/>
</dbReference>
<dbReference type="GO" id="GO:0032259">
    <property type="term" value="P:methylation"/>
    <property type="evidence" value="ECO:0007669"/>
    <property type="project" value="UniProtKB-KW"/>
</dbReference>
<accession>A0A0B2BXN4</accession>
<keyword evidence="1" id="KW-0489">Methyltransferase</keyword>
<protein>
    <submittedName>
        <fullName evidence="1">Protein-L-isoaspartate O-methyltransferase</fullName>
    </submittedName>
</protein>
<dbReference type="Pfam" id="PF01135">
    <property type="entry name" value="PCMT"/>
    <property type="match status" value="1"/>
</dbReference>
<dbReference type="Proteomes" id="UP000030988">
    <property type="component" value="Unassembled WGS sequence"/>
</dbReference>
<reference evidence="1 2" key="1">
    <citation type="submission" date="2014-11" db="EMBL/GenBank/DDBJ databases">
        <title>Draft genome sequence of Kirrobacter mercurialis.</title>
        <authorList>
            <person name="Coil D.A."/>
            <person name="Eisen J.A."/>
        </authorList>
    </citation>
    <scope>NUCLEOTIDE SEQUENCE [LARGE SCALE GENOMIC DNA]</scope>
    <source>
        <strain evidence="1 2">Coronado</strain>
    </source>
</reference>
<dbReference type="AlphaFoldDB" id="A0A0B2BXN4"/>
<evidence type="ECO:0000313" key="1">
    <source>
        <dbReference type="EMBL" id="KHL24732.1"/>
    </source>
</evidence>
<gene>
    <name evidence="1" type="ORF">PK98_12410</name>
</gene>
<keyword evidence="2" id="KW-1185">Reference proteome</keyword>